<dbReference type="EMBL" id="JADOUF010000001">
    <property type="protein sequence ID" value="MBG6138120.1"/>
    <property type="molecule type" value="Genomic_DNA"/>
</dbReference>
<feature type="chain" id="PRO_5035154337" description="alpha-amylase" evidence="5">
    <location>
        <begin position="26"/>
        <end position="1004"/>
    </location>
</feature>
<evidence type="ECO:0000313" key="7">
    <source>
        <dbReference type="EMBL" id="MBG6138120.1"/>
    </source>
</evidence>
<feature type="domain" description="PKD" evidence="6">
    <location>
        <begin position="465"/>
        <end position="547"/>
    </location>
</feature>
<evidence type="ECO:0000256" key="1">
    <source>
        <dbReference type="ARBA" id="ARBA00000548"/>
    </source>
</evidence>
<dbReference type="GO" id="GO:0004556">
    <property type="term" value="F:alpha-amylase activity"/>
    <property type="evidence" value="ECO:0007669"/>
    <property type="project" value="UniProtKB-EC"/>
</dbReference>
<dbReference type="Pfam" id="PF13620">
    <property type="entry name" value="CarboxypepD_reg"/>
    <property type="match status" value="1"/>
</dbReference>
<dbReference type="SUPFAM" id="SSF49299">
    <property type="entry name" value="PKD domain"/>
    <property type="match status" value="1"/>
</dbReference>
<dbReference type="InterPro" id="IPR035986">
    <property type="entry name" value="PKD_dom_sf"/>
</dbReference>
<sequence>MMLRRLLTAAGLVAATLVPGPPATAATLPSGFVEQIVFTGLSQPTNVEFAPDGRIFVAQKYGVIKVYDSLTDPTPDTFADLSTQVYSAWDRGLLGMALAPNFPADPYVYVLYTYDAKPGGTAPTWGDACPNPPGETADGCVVTGRLSRLKAVGNQMSGPEQVLVTDWCQQYPSHSVGDLVFGADGALYASAGDGASFNWTDWGQDGNPVNPCGDPGGANPTPPTAEGGALRSQDVRTTGDPTGLNGSVIRIDPATGAGLPGNPYASSTDANARRISSYGLRNPFRLAVRPGTSEVWAGDVGWNTWEELDRLATPGSNFGWPCHEGNARQPGYDGANLNLCESLYTAGGVTAPYYAYNHASQVVPGETCPTGGSAVSGLAFYPGSGGAYPAEYRNALFFADYSRGCIWSMGAGADGLPDPTKIKTFAAGAANPVDLEIGPGGDLYYADLTGGTIRRLRYYPANRPPVPAFTATPSAGPAPLTVAFDAVGSTDPDPGDILGYQWDFDNNGTVDATGRTASYIYATAGPRTAKLTVTDSTGAAASTTTLISPGESPPVPVIDSPAGTLRWKVGDPVSFTGHATDAQDGTLPAARLRWQLVLQHCSSATDCHSHPLREFTGYGGSFTAPDHEYPSHLDLILTATDSAGLTGTRTVRLDPSTVDLTFTTAPAGLQLTVGSATGTGPFTRTVIVGSTQTVSAPTPQGSYAFGGWSDGGAQTHVLTAPATAATVTATFTPITSTLSVTGTATVAGTGRPLVGATVTLNPGGQTTTTSATGGYAFTGLTPGTYGVTVTRGLGRCVTPATASVIVDGPKVADLAVTARSDGYGYTCVDAALPYRAGSTALALTGDDKVAPVTLPFAFPYYGQTYTAATVDTNGVLSFGTAASAAANVDVPAASAPNAAIYPFWRDLGLDTSSQVLTSAGPGTFTVEWRNAYLYGYRSHRISFSVTLSANGDVEVDYQALDPRADEQGGGATVGIENETGTVGLRYSYAEPVLRDEISVLFRRP</sequence>
<evidence type="ECO:0000256" key="4">
    <source>
        <dbReference type="SAM" id="MobiDB-lite"/>
    </source>
</evidence>
<feature type="region of interest" description="Disordered" evidence="4">
    <location>
        <begin position="207"/>
        <end position="247"/>
    </location>
</feature>
<dbReference type="Gene3D" id="2.60.40.10">
    <property type="entry name" value="Immunoglobulins"/>
    <property type="match status" value="1"/>
</dbReference>
<dbReference type="InterPro" id="IPR022409">
    <property type="entry name" value="PKD/Chitinase_dom"/>
</dbReference>
<dbReference type="RefSeq" id="WP_197004908.1">
    <property type="nucleotide sequence ID" value="NZ_BONS01000017.1"/>
</dbReference>
<evidence type="ECO:0000313" key="8">
    <source>
        <dbReference type="Proteomes" id="UP000622552"/>
    </source>
</evidence>
<dbReference type="PROSITE" id="PS50093">
    <property type="entry name" value="PKD"/>
    <property type="match status" value="1"/>
</dbReference>
<proteinExistence type="predicted"/>
<organism evidence="7 8">
    <name type="scientific">Longispora fulva</name>
    <dbReference type="NCBI Taxonomy" id="619741"/>
    <lineage>
        <taxon>Bacteria</taxon>
        <taxon>Bacillati</taxon>
        <taxon>Actinomycetota</taxon>
        <taxon>Actinomycetes</taxon>
        <taxon>Micromonosporales</taxon>
        <taxon>Micromonosporaceae</taxon>
        <taxon>Longispora</taxon>
    </lineage>
</organism>
<dbReference type="Gene3D" id="2.120.10.30">
    <property type="entry name" value="TolB, C-terminal domain"/>
    <property type="match status" value="1"/>
</dbReference>
<reference evidence="7" key="1">
    <citation type="submission" date="2020-11" db="EMBL/GenBank/DDBJ databases">
        <title>Sequencing the genomes of 1000 actinobacteria strains.</title>
        <authorList>
            <person name="Klenk H.-P."/>
        </authorList>
    </citation>
    <scope>NUCLEOTIDE SEQUENCE</scope>
    <source>
        <strain evidence="7">DSM 45356</strain>
    </source>
</reference>
<keyword evidence="8" id="KW-1185">Reference proteome</keyword>
<dbReference type="Proteomes" id="UP000622552">
    <property type="component" value="Unassembled WGS sequence"/>
</dbReference>
<keyword evidence="5" id="KW-0732">Signal</keyword>
<dbReference type="SUPFAM" id="SSF49452">
    <property type="entry name" value="Starch-binding domain-like"/>
    <property type="match status" value="1"/>
</dbReference>
<dbReference type="EC" id="3.2.1.1" evidence="2"/>
<gene>
    <name evidence="7" type="ORF">IW245_004314</name>
</gene>
<dbReference type="AlphaFoldDB" id="A0A8J7KH60"/>
<dbReference type="PANTHER" id="PTHR19328:SF13">
    <property type="entry name" value="HIPL1 PROTEIN"/>
    <property type="match status" value="1"/>
</dbReference>
<dbReference type="InterPro" id="IPR012938">
    <property type="entry name" value="Glc/Sorbosone_DH"/>
</dbReference>
<dbReference type="InterPro" id="IPR000601">
    <property type="entry name" value="PKD_dom"/>
</dbReference>
<name>A0A8J7KH60_9ACTN</name>
<dbReference type="GO" id="GO:0030246">
    <property type="term" value="F:carbohydrate binding"/>
    <property type="evidence" value="ECO:0007669"/>
    <property type="project" value="InterPro"/>
</dbReference>
<dbReference type="GO" id="GO:0005975">
    <property type="term" value="P:carbohydrate metabolic process"/>
    <property type="evidence" value="ECO:0007669"/>
    <property type="project" value="UniProtKB-ARBA"/>
</dbReference>
<evidence type="ECO:0000256" key="2">
    <source>
        <dbReference type="ARBA" id="ARBA00012595"/>
    </source>
</evidence>
<comment type="catalytic activity">
    <reaction evidence="1">
        <text>Endohydrolysis of (1-&gt;4)-alpha-D-glucosidic linkages in polysaccharides containing three or more (1-&gt;4)-alpha-linked D-glucose units.</text>
        <dbReference type="EC" id="3.2.1.1"/>
    </reaction>
</comment>
<dbReference type="Gene3D" id="2.60.40.1120">
    <property type="entry name" value="Carboxypeptidase-like, regulatory domain"/>
    <property type="match status" value="1"/>
</dbReference>
<evidence type="ECO:0000256" key="5">
    <source>
        <dbReference type="SAM" id="SignalP"/>
    </source>
</evidence>
<dbReference type="InterPro" id="IPR011041">
    <property type="entry name" value="Quinoprot_gluc/sorb_DH_b-prop"/>
</dbReference>
<dbReference type="PANTHER" id="PTHR19328">
    <property type="entry name" value="HEDGEHOG-INTERACTING PROTEIN"/>
    <property type="match status" value="1"/>
</dbReference>
<comment type="caution">
    <text evidence="7">The sequence shown here is derived from an EMBL/GenBank/DDBJ whole genome shotgun (WGS) entry which is preliminary data.</text>
</comment>
<dbReference type="SUPFAM" id="SSF50952">
    <property type="entry name" value="Soluble quinoprotein glucose dehydrogenase"/>
    <property type="match status" value="1"/>
</dbReference>
<dbReference type="SMART" id="SM00089">
    <property type="entry name" value="PKD"/>
    <property type="match status" value="1"/>
</dbReference>
<evidence type="ECO:0000256" key="3">
    <source>
        <dbReference type="ARBA" id="ARBA00030238"/>
    </source>
</evidence>
<dbReference type="InterPro" id="IPR013784">
    <property type="entry name" value="Carb-bd-like_fold"/>
</dbReference>
<dbReference type="InterPro" id="IPR011042">
    <property type="entry name" value="6-blade_b-propeller_TolB-like"/>
</dbReference>
<dbReference type="Pfam" id="PF18911">
    <property type="entry name" value="PKD_4"/>
    <property type="match status" value="1"/>
</dbReference>
<evidence type="ECO:0000259" key="6">
    <source>
        <dbReference type="PROSITE" id="PS50093"/>
    </source>
</evidence>
<feature type="signal peptide" evidence="5">
    <location>
        <begin position="1"/>
        <end position="25"/>
    </location>
</feature>
<dbReference type="Pfam" id="PF07995">
    <property type="entry name" value="GSDH"/>
    <property type="match status" value="2"/>
</dbReference>
<accession>A0A8J7KH60</accession>
<protein>
    <recommendedName>
        <fullName evidence="2">alpha-amylase</fullName>
        <ecNumber evidence="2">3.2.1.1</ecNumber>
    </recommendedName>
    <alternativeName>
        <fullName evidence="3">1,4-alpha-D-glucan glucanohydrolase</fullName>
    </alternativeName>
</protein>
<dbReference type="CDD" id="cd00146">
    <property type="entry name" value="PKD"/>
    <property type="match status" value="1"/>
</dbReference>
<dbReference type="InterPro" id="IPR013783">
    <property type="entry name" value="Ig-like_fold"/>
</dbReference>